<dbReference type="GO" id="GO:0003700">
    <property type="term" value="F:DNA-binding transcription factor activity"/>
    <property type="evidence" value="ECO:0007669"/>
    <property type="project" value="InterPro"/>
</dbReference>
<dbReference type="InterPro" id="IPR018060">
    <property type="entry name" value="HTH_AraC"/>
</dbReference>
<dbReference type="PROSITE" id="PS01124">
    <property type="entry name" value="HTH_ARAC_FAMILY_2"/>
    <property type="match status" value="1"/>
</dbReference>
<keyword evidence="4" id="KW-1185">Reference proteome</keyword>
<dbReference type="Proteomes" id="UP000447545">
    <property type="component" value="Unassembled WGS sequence"/>
</dbReference>
<dbReference type="Gene3D" id="1.10.10.60">
    <property type="entry name" value="Homeodomain-like"/>
    <property type="match status" value="1"/>
</dbReference>
<evidence type="ECO:0000259" key="2">
    <source>
        <dbReference type="PROSITE" id="PS01124"/>
    </source>
</evidence>
<evidence type="ECO:0000313" key="3">
    <source>
        <dbReference type="EMBL" id="MTE27461.1"/>
    </source>
</evidence>
<dbReference type="RefSeq" id="WP_155089477.1">
    <property type="nucleotide sequence ID" value="NZ_OZ260095.1"/>
</dbReference>
<dbReference type="EMBL" id="WJYA01000006">
    <property type="protein sequence ID" value="MTE27461.1"/>
    <property type="molecule type" value="Genomic_DNA"/>
</dbReference>
<protein>
    <submittedName>
        <fullName evidence="3">Helix-turn-helix domain-containing protein</fullName>
    </submittedName>
</protein>
<feature type="domain" description="HTH araC/xylS-type" evidence="2">
    <location>
        <begin position="153"/>
        <end position="257"/>
    </location>
</feature>
<reference evidence="3 4" key="1">
    <citation type="submission" date="2019-11" db="EMBL/GenBank/DDBJ databases">
        <title>Winogradskyella ouciana sp. nov., isolated from the hadal seawater of the Mariana Trench.</title>
        <authorList>
            <person name="Liu R."/>
        </authorList>
    </citation>
    <scope>NUCLEOTIDE SEQUENCE [LARGE SCALE GENOMIC DNA]</scope>
    <source>
        <strain evidence="3 4">ZXX205</strain>
    </source>
</reference>
<dbReference type="AlphaFoldDB" id="A0A7K1GED9"/>
<sequence>MTLKYYKTDRVSSLVEEFFHLTFDDSDLPFESTVLPVCSTAITFIFKNQHRFIYKKKETELSGLIVTGQFYESFQFLVEEKGHSFGMMLHPTTLYKLTKLDVSKIKNKHVLLDSFSKELHNLLNTIFIEHESDIPKLVQNLKQAILKLPNENDSVVDIIDGLIAHIHSKEGMLNTYDLLAYVDFSQKTLETHFKNIVGLTPGRYIRLYRFVKLMRKYESNTIKLKDLIYMYNYYDRSHFTRDFKHFMKQSPKDYFKTEHPFLNKYLNK</sequence>
<dbReference type="Pfam" id="PF12833">
    <property type="entry name" value="HTH_18"/>
    <property type="match status" value="1"/>
</dbReference>
<comment type="caution">
    <text evidence="3">The sequence shown here is derived from an EMBL/GenBank/DDBJ whole genome shotgun (WGS) entry which is preliminary data.</text>
</comment>
<name>A0A7K1GED9_9FLAO</name>
<accession>A0A7K1GED9</accession>
<keyword evidence="1" id="KW-0238">DNA-binding</keyword>
<dbReference type="Pfam" id="PF20240">
    <property type="entry name" value="DUF6597"/>
    <property type="match status" value="1"/>
</dbReference>
<dbReference type="PANTHER" id="PTHR43280:SF2">
    <property type="entry name" value="HTH-TYPE TRANSCRIPTIONAL REGULATOR EXSA"/>
    <property type="match status" value="1"/>
</dbReference>
<organism evidence="3 4">
    <name type="scientific">Winogradskyella ouciana</name>
    <dbReference type="NCBI Taxonomy" id="2608631"/>
    <lineage>
        <taxon>Bacteria</taxon>
        <taxon>Pseudomonadati</taxon>
        <taxon>Bacteroidota</taxon>
        <taxon>Flavobacteriia</taxon>
        <taxon>Flavobacteriales</taxon>
        <taxon>Flavobacteriaceae</taxon>
        <taxon>Winogradskyella</taxon>
    </lineage>
</organism>
<proteinExistence type="predicted"/>
<gene>
    <name evidence="3" type="ORF">F1003_11015</name>
</gene>
<dbReference type="InterPro" id="IPR046532">
    <property type="entry name" value="DUF6597"/>
</dbReference>
<evidence type="ECO:0000313" key="4">
    <source>
        <dbReference type="Proteomes" id="UP000447545"/>
    </source>
</evidence>
<dbReference type="GO" id="GO:0043565">
    <property type="term" value="F:sequence-specific DNA binding"/>
    <property type="evidence" value="ECO:0007669"/>
    <property type="project" value="InterPro"/>
</dbReference>
<dbReference type="PANTHER" id="PTHR43280">
    <property type="entry name" value="ARAC-FAMILY TRANSCRIPTIONAL REGULATOR"/>
    <property type="match status" value="1"/>
</dbReference>
<evidence type="ECO:0000256" key="1">
    <source>
        <dbReference type="ARBA" id="ARBA00023125"/>
    </source>
</evidence>
<dbReference type="SMART" id="SM00342">
    <property type="entry name" value="HTH_ARAC"/>
    <property type="match status" value="1"/>
</dbReference>